<comment type="caution">
    <text evidence="1">The sequence shown here is derived from an EMBL/GenBank/DDBJ whole genome shotgun (WGS) entry which is preliminary data.</text>
</comment>
<dbReference type="Gene3D" id="3.40.50.1000">
    <property type="entry name" value="HAD superfamily/HAD-like"/>
    <property type="match status" value="1"/>
</dbReference>
<dbReference type="SUPFAM" id="SSF56784">
    <property type="entry name" value="HAD-like"/>
    <property type="match status" value="1"/>
</dbReference>
<dbReference type="GO" id="GO:0005829">
    <property type="term" value="C:cytosol"/>
    <property type="evidence" value="ECO:0007669"/>
    <property type="project" value="TreeGrafter"/>
</dbReference>
<evidence type="ECO:0000313" key="1">
    <source>
        <dbReference type="EMBL" id="HIY22470.1"/>
    </source>
</evidence>
<dbReference type="PANTHER" id="PTHR10000">
    <property type="entry name" value="PHOSPHOSERINE PHOSPHATASE"/>
    <property type="match status" value="1"/>
</dbReference>
<dbReference type="Proteomes" id="UP000823868">
    <property type="component" value="Unassembled WGS sequence"/>
</dbReference>
<dbReference type="Pfam" id="PF08282">
    <property type="entry name" value="Hydrolase_3"/>
    <property type="match status" value="2"/>
</dbReference>
<reference evidence="1" key="1">
    <citation type="journal article" date="2021" name="PeerJ">
        <title>Extensive microbial diversity within the chicken gut microbiome revealed by metagenomics and culture.</title>
        <authorList>
            <person name="Gilroy R."/>
            <person name="Ravi A."/>
            <person name="Getino M."/>
            <person name="Pursley I."/>
            <person name="Horton D.L."/>
            <person name="Alikhan N.F."/>
            <person name="Baker D."/>
            <person name="Gharbi K."/>
            <person name="Hall N."/>
            <person name="Watson M."/>
            <person name="Adriaenssens E.M."/>
            <person name="Foster-Nyarko E."/>
            <person name="Jarju S."/>
            <person name="Secka A."/>
            <person name="Antonio M."/>
            <person name="Oren A."/>
            <person name="Chaudhuri R.R."/>
            <person name="La Ragione R."/>
            <person name="Hildebrand F."/>
            <person name="Pallen M.J."/>
        </authorList>
    </citation>
    <scope>NUCLEOTIDE SEQUENCE</scope>
    <source>
        <strain evidence="1">ChiBcec16_6824</strain>
    </source>
</reference>
<accession>A0A9D1YAV9</accession>
<dbReference type="AlphaFoldDB" id="A0A9D1YAV9"/>
<dbReference type="NCBIfam" id="TIGR01484">
    <property type="entry name" value="HAD-SF-IIB"/>
    <property type="match status" value="1"/>
</dbReference>
<proteinExistence type="predicted"/>
<evidence type="ECO:0000313" key="2">
    <source>
        <dbReference type="Proteomes" id="UP000823868"/>
    </source>
</evidence>
<keyword evidence="1" id="KW-0378">Hydrolase</keyword>
<dbReference type="PROSITE" id="PS01228">
    <property type="entry name" value="COF_1"/>
    <property type="match status" value="1"/>
</dbReference>
<name>A0A9D1YAV9_9FIRM</name>
<dbReference type="Gene3D" id="3.30.1240.10">
    <property type="match status" value="1"/>
</dbReference>
<protein>
    <submittedName>
        <fullName evidence="1">Cof-type HAD-IIB family hydrolase</fullName>
    </submittedName>
</protein>
<dbReference type="PANTHER" id="PTHR10000:SF8">
    <property type="entry name" value="HAD SUPERFAMILY HYDROLASE-LIKE, TYPE 3"/>
    <property type="match status" value="1"/>
</dbReference>
<gene>
    <name evidence="1" type="ORF">H9841_11300</name>
</gene>
<dbReference type="InterPro" id="IPR006379">
    <property type="entry name" value="HAD-SF_hydro_IIB"/>
</dbReference>
<dbReference type="GO" id="GO:0000287">
    <property type="term" value="F:magnesium ion binding"/>
    <property type="evidence" value="ECO:0007669"/>
    <property type="project" value="TreeGrafter"/>
</dbReference>
<dbReference type="GO" id="GO:0016791">
    <property type="term" value="F:phosphatase activity"/>
    <property type="evidence" value="ECO:0007669"/>
    <property type="project" value="TreeGrafter"/>
</dbReference>
<dbReference type="InterPro" id="IPR023214">
    <property type="entry name" value="HAD_sf"/>
</dbReference>
<organism evidence="1 2">
    <name type="scientific">Candidatus Flavonifractor merdigallinarum</name>
    <dbReference type="NCBI Taxonomy" id="2838589"/>
    <lineage>
        <taxon>Bacteria</taxon>
        <taxon>Bacillati</taxon>
        <taxon>Bacillota</taxon>
        <taxon>Clostridia</taxon>
        <taxon>Eubacteriales</taxon>
        <taxon>Oscillospiraceae</taxon>
        <taxon>Flavonifractor</taxon>
    </lineage>
</organism>
<sequence length="301" mass="33221">MPVKLFLSDLDGTLLNQQAQLSPTSLETLRTLLERGLPFSVASARTPFSVLPLLEGLPLRLPWILMNGALIYAPVEAHCPYTCPLTPCEWAALARAERESGVAGLLFTLEEGRVRCHCAPSAPPPLQHYFDRAALRHYPVLWNGFGRRAAWELENTPLLYGMYLDHRPEALARMAEGLGKAGLTLDFYQDIYTSSRWYLEVYSAGASKGAAVNWLRRNCGFSPIVGFGDGYNDQSLFAACEEGYAVSNACPELKRQATGIIGSNVQDGVAVYLKERWKRETDSAGEPLFFKHGLQVPGLSP</sequence>
<dbReference type="InterPro" id="IPR036412">
    <property type="entry name" value="HAD-like_sf"/>
</dbReference>
<reference evidence="1" key="2">
    <citation type="submission" date="2021-04" db="EMBL/GenBank/DDBJ databases">
        <authorList>
            <person name="Gilroy R."/>
        </authorList>
    </citation>
    <scope>NUCLEOTIDE SEQUENCE</scope>
    <source>
        <strain evidence="1">ChiBcec16_6824</strain>
    </source>
</reference>
<dbReference type="EMBL" id="DXDX01000204">
    <property type="protein sequence ID" value="HIY22470.1"/>
    <property type="molecule type" value="Genomic_DNA"/>
</dbReference>